<sequence length="59" mass="6972">MHEVVFGEKNEEVASRHRNVSFTFSGGDVKLIYKRNDLHIKQLDAFCRFIIFLCLRKNT</sequence>
<gene>
    <name evidence="1" type="ORF">BMT50_05375</name>
    <name evidence="2" type="ORF">CG702_19715</name>
</gene>
<evidence type="ECO:0000313" key="3">
    <source>
        <dbReference type="Proteomes" id="UP000186595"/>
    </source>
</evidence>
<reference evidence="1 3" key="1">
    <citation type="submission" date="2016-11" db="EMBL/GenBank/DDBJ databases">
        <title>Draft genome sequences of five Shigatoxin-producing Escherichia coli isolates harboring the new recently described Subtilase cytotoxin allelic variant subAB2-3.</title>
        <authorList>
            <person name="Tasara T."/>
            <person name="Fierz L."/>
            <person name="Klumpp J."/>
            <person name="Schmidt H."/>
            <person name="Stephan R."/>
        </authorList>
    </citation>
    <scope>NUCLEOTIDE SEQUENCE [LARGE SCALE GENOMIC DNA]</scope>
    <source>
        <strain evidence="1 3">453</strain>
    </source>
</reference>
<dbReference type="Proteomes" id="UP000186595">
    <property type="component" value="Unassembled WGS sequence"/>
</dbReference>
<dbReference type="EMBL" id="NNAK01000057">
    <property type="protein sequence ID" value="OZP01477.1"/>
    <property type="molecule type" value="Genomic_DNA"/>
</dbReference>
<dbReference type="EMBL" id="MPGR01000001">
    <property type="protein sequence ID" value="OKB72247.1"/>
    <property type="molecule type" value="Genomic_DNA"/>
</dbReference>
<comment type="caution">
    <text evidence="2">The sequence shown here is derived from an EMBL/GenBank/DDBJ whole genome shotgun (WGS) entry which is preliminary data.</text>
</comment>
<evidence type="ECO:0000313" key="1">
    <source>
        <dbReference type="EMBL" id="OKB72247.1"/>
    </source>
</evidence>
<protein>
    <submittedName>
        <fullName evidence="2">Uncharacterized protein</fullName>
    </submittedName>
</protein>
<accession>A0A138L024</accession>
<name>A0A138L024_ECOLX</name>
<reference evidence="2 4" key="2">
    <citation type="submission" date="2017-07" db="EMBL/GenBank/DDBJ databases">
        <authorList>
            <person name="Zhi S."/>
            <person name="Banting G."/>
            <person name="Neumann N."/>
        </authorList>
    </citation>
    <scope>NUCLEOTIDE SEQUENCE [LARGE SCALE GENOMIC DNA]</scope>
    <source>
        <strain evidence="2 4">WW41</strain>
    </source>
</reference>
<evidence type="ECO:0000313" key="2">
    <source>
        <dbReference type="EMBL" id="OZP01477.1"/>
    </source>
</evidence>
<dbReference type="Proteomes" id="UP000264870">
    <property type="component" value="Unassembled WGS sequence"/>
</dbReference>
<proteinExistence type="predicted"/>
<evidence type="ECO:0000313" key="4">
    <source>
        <dbReference type="Proteomes" id="UP000264870"/>
    </source>
</evidence>
<organism evidence="2 4">
    <name type="scientific">Escherichia coli</name>
    <dbReference type="NCBI Taxonomy" id="562"/>
    <lineage>
        <taxon>Bacteria</taxon>
        <taxon>Pseudomonadati</taxon>
        <taxon>Pseudomonadota</taxon>
        <taxon>Gammaproteobacteria</taxon>
        <taxon>Enterobacterales</taxon>
        <taxon>Enterobacteriaceae</taxon>
        <taxon>Escherichia</taxon>
    </lineage>
</organism>
<dbReference type="AlphaFoldDB" id="A0A138L024"/>